<feature type="domain" description="Integral membrane bound transporter" evidence="6">
    <location>
        <begin position="219"/>
        <end position="339"/>
    </location>
</feature>
<dbReference type="EMBL" id="JADIKE010000030">
    <property type="protein sequence ID" value="MBM7124969.1"/>
    <property type="molecule type" value="Genomic_DNA"/>
</dbReference>
<feature type="transmembrane region" description="Helical" evidence="5">
    <location>
        <begin position="254"/>
        <end position="271"/>
    </location>
</feature>
<dbReference type="RefSeq" id="WP_204680495.1">
    <property type="nucleotide sequence ID" value="NZ_BSNR01000005.1"/>
</dbReference>
<reference evidence="7" key="1">
    <citation type="submission" date="2020-10" db="EMBL/GenBank/DDBJ databases">
        <title>Phylogeny of dyella-like bacteria.</title>
        <authorList>
            <person name="Fu J."/>
        </authorList>
    </citation>
    <scope>NUCLEOTIDE SEQUENCE</scope>
    <source>
        <strain evidence="7">DHOC52</strain>
    </source>
</reference>
<dbReference type="InterPro" id="IPR049453">
    <property type="entry name" value="Memb_transporter_dom"/>
</dbReference>
<feature type="transmembrane region" description="Helical" evidence="5">
    <location>
        <begin position="108"/>
        <end position="124"/>
    </location>
</feature>
<organism evidence="7 8">
    <name type="scientific">Dyella flava</name>
    <dbReference type="NCBI Taxonomy" id="1920170"/>
    <lineage>
        <taxon>Bacteria</taxon>
        <taxon>Pseudomonadati</taxon>
        <taxon>Pseudomonadota</taxon>
        <taxon>Gammaproteobacteria</taxon>
        <taxon>Lysobacterales</taxon>
        <taxon>Rhodanobacteraceae</taxon>
        <taxon>Dyella</taxon>
    </lineage>
</organism>
<feature type="transmembrane region" description="Helical" evidence="5">
    <location>
        <begin position="25"/>
        <end position="42"/>
    </location>
</feature>
<gene>
    <name evidence="7" type="ORF">ISP19_06205</name>
</gene>
<protein>
    <submittedName>
        <fullName evidence="7">FUSC family protein</fullName>
    </submittedName>
</protein>
<name>A0ABS2K251_9GAMM</name>
<evidence type="ECO:0000256" key="1">
    <source>
        <dbReference type="ARBA" id="ARBA00004141"/>
    </source>
</evidence>
<feature type="transmembrane region" description="Helical" evidence="5">
    <location>
        <begin position="327"/>
        <end position="347"/>
    </location>
</feature>
<evidence type="ECO:0000256" key="2">
    <source>
        <dbReference type="ARBA" id="ARBA00022692"/>
    </source>
</evidence>
<keyword evidence="8" id="KW-1185">Reference proteome</keyword>
<proteinExistence type="predicted"/>
<keyword evidence="3 5" id="KW-1133">Transmembrane helix</keyword>
<sequence>MRTIMAKLETWLDRIDPGTHRRIKGLRLVTAYGIALALGALRDVSGDIPSTLTLGALAGNFALWASVSEARSTRYTSSRDLTVLCIAAAVGASSYALCAPWLQPYGHAWPEIILVVGAFMAGYLKRYGITGAGIGSQIYIGQLLAYGGKLTPMDMQAIGIAMCIAIVSSVVPRLLSGPAEQPILQSPLVSVMAPRYRTLTAEIVMGLQAAVAALVVVILNGTFGLLESEWAITACVYVIAGTSSGTMERVRRRIIGTLIGVPLGLVCLPLAANVPLLLWGAASLAMIIYAMALPERYDVACGAFAFVLMVTLAVSGEHSTSVLFARAWETVLGGVLGLTAASFLFPLRAAKERDTPVL</sequence>
<dbReference type="Pfam" id="PF13515">
    <property type="entry name" value="FUSC_2"/>
    <property type="match status" value="1"/>
</dbReference>
<evidence type="ECO:0000256" key="5">
    <source>
        <dbReference type="SAM" id="Phobius"/>
    </source>
</evidence>
<dbReference type="Proteomes" id="UP001430149">
    <property type="component" value="Unassembled WGS sequence"/>
</dbReference>
<evidence type="ECO:0000256" key="4">
    <source>
        <dbReference type="ARBA" id="ARBA00023136"/>
    </source>
</evidence>
<comment type="caution">
    <text evidence="7">The sequence shown here is derived from an EMBL/GenBank/DDBJ whole genome shotgun (WGS) entry which is preliminary data.</text>
</comment>
<evidence type="ECO:0000313" key="8">
    <source>
        <dbReference type="Proteomes" id="UP001430149"/>
    </source>
</evidence>
<feature type="transmembrane region" description="Helical" evidence="5">
    <location>
        <begin position="277"/>
        <end position="292"/>
    </location>
</feature>
<comment type="subcellular location">
    <subcellularLocation>
        <location evidence="1">Membrane</location>
        <topology evidence="1">Multi-pass membrane protein</topology>
    </subcellularLocation>
</comment>
<feature type="transmembrane region" description="Helical" evidence="5">
    <location>
        <begin position="230"/>
        <end position="247"/>
    </location>
</feature>
<feature type="transmembrane region" description="Helical" evidence="5">
    <location>
        <begin position="196"/>
        <end position="218"/>
    </location>
</feature>
<feature type="transmembrane region" description="Helical" evidence="5">
    <location>
        <begin position="48"/>
        <end position="69"/>
    </location>
</feature>
<accession>A0ABS2K251</accession>
<keyword evidence="2 5" id="KW-0812">Transmembrane</keyword>
<feature type="transmembrane region" description="Helical" evidence="5">
    <location>
        <begin position="81"/>
        <end position="102"/>
    </location>
</feature>
<evidence type="ECO:0000259" key="6">
    <source>
        <dbReference type="Pfam" id="PF13515"/>
    </source>
</evidence>
<evidence type="ECO:0000256" key="3">
    <source>
        <dbReference type="ARBA" id="ARBA00022989"/>
    </source>
</evidence>
<evidence type="ECO:0000313" key="7">
    <source>
        <dbReference type="EMBL" id="MBM7124969.1"/>
    </source>
</evidence>
<feature type="transmembrane region" description="Helical" evidence="5">
    <location>
        <begin position="299"/>
        <end position="315"/>
    </location>
</feature>
<keyword evidence="4 5" id="KW-0472">Membrane</keyword>